<sequence length="60" mass="6593">MITVSMPSTDSQVREIAKDPNGYVAKTRKASLGRSQGLKRVLRTHVGRKRAKTGHSTKLS</sequence>
<gene>
    <name evidence="1" type="ORF">SAMN05444351_3091</name>
</gene>
<accession>A0A1M5M9P8</accession>
<evidence type="ECO:0000313" key="2">
    <source>
        <dbReference type="Proteomes" id="UP000184471"/>
    </source>
</evidence>
<evidence type="ECO:0000313" key="1">
    <source>
        <dbReference type="EMBL" id="SHG74064.1"/>
    </source>
</evidence>
<protein>
    <submittedName>
        <fullName evidence="1">Uncharacterized protein</fullName>
    </submittedName>
</protein>
<keyword evidence="2" id="KW-1185">Reference proteome</keyword>
<organism evidence="1 2">
    <name type="scientific">Geodermatophilus nigrescens</name>
    <dbReference type="NCBI Taxonomy" id="1070870"/>
    <lineage>
        <taxon>Bacteria</taxon>
        <taxon>Bacillati</taxon>
        <taxon>Actinomycetota</taxon>
        <taxon>Actinomycetes</taxon>
        <taxon>Geodermatophilales</taxon>
        <taxon>Geodermatophilaceae</taxon>
        <taxon>Geodermatophilus</taxon>
    </lineage>
</organism>
<reference evidence="1 2" key="1">
    <citation type="submission" date="2016-11" db="EMBL/GenBank/DDBJ databases">
        <authorList>
            <person name="Jaros S."/>
            <person name="Januszkiewicz K."/>
            <person name="Wedrychowicz H."/>
        </authorList>
    </citation>
    <scope>NUCLEOTIDE SEQUENCE [LARGE SCALE GENOMIC DNA]</scope>
    <source>
        <strain evidence="1 2">DSM 45408</strain>
    </source>
</reference>
<name>A0A1M5M9P8_9ACTN</name>
<proteinExistence type="predicted"/>
<dbReference type="EMBL" id="FQVX01000003">
    <property type="protein sequence ID" value="SHG74064.1"/>
    <property type="molecule type" value="Genomic_DNA"/>
</dbReference>
<dbReference type="Proteomes" id="UP000184471">
    <property type="component" value="Unassembled WGS sequence"/>
</dbReference>
<dbReference type="AlphaFoldDB" id="A0A1M5M9P8"/>